<dbReference type="AlphaFoldDB" id="A0A2S2Q4N2"/>
<accession>A0A2S2Q4N2</accession>
<dbReference type="OrthoDB" id="6623381at2759"/>
<gene>
    <name evidence="1" type="ORF">g.163685</name>
</gene>
<dbReference type="PANTHER" id="PTHR37162">
    <property type="entry name" value="HAT FAMILY DIMERISATION DOMAINCONTAINING PROTEIN-RELATED"/>
    <property type="match status" value="1"/>
</dbReference>
<proteinExistence type="predicted"/>
<dbReference type="SUPFAM" id="SSF53098">
    <property type="entry name" value="Ribonuclease H-like"/>
    <property type="match status" value="1"/>
</dbReference>
<evidence type="ECO:0000313" key="1">
    <source>
        <dbReference type="EMBL" id="MBY72152.1"/>
    </source>
</evidence>
<dbReference type="InterPro" id="IPR012337">
    <property type="entry name" value="RNaseH-like_sf"/>
</dbReference>
<name>A0A2S2Q4N2_9HEMI</name>
<evidence type="ECO:0008006" key="2">
    <source>
        <dbReference type="Google" id="ProtNLM"/>
    </source>
</evidence>
<dbReference type="EMBL" id="GGMS01002949">
    <property type="protein sequence ID" value="MBY72152.1"/>
    <property type="molecule type" value="Transcribed_RNA"/>
</dbReference>
<reference evidence="1" key="1">
    <citation type="submission" date="2018-04" db="EMBL/GenBank/DDBJ databases">
        <title>Transcriptome assembly of Sipha flava.</title>
        <authorList>
            <person name="Scully E.D."/>
            <person name="Geib S.M."/>
            <person name="Palmer N.A."/>
            <person name="Koch K."/>
            <person name="Bradshaw J."/>
            <person name="Heng-Moss T."/>
            <person name="Sarath G."/>
        </authorList>
    </citation>
    <scope>NUCLEOTIDE SEQUENCE</scope>
</reference>
<protein>
    <recommendedName>
        <fullName evidence="2">HAT C-terminal dimerisation domain-containing protein</fullName>
    </recommendedName>
</protein>
<dbReference type="PANTHER" id="PTHR37162:SF10">
    <property type="entry name" value="DUF4371 DOMAIN-CONTAINING PROTEIN"/>
    <property type="match status" value="1"/>
</dbReference>
<organism evidence="1">
    <name type="scientific">Sipha flava</name>
    <name type="common">yellow sugarcane aphid</name>
    <dbReference type="NCBI Taxonomy" id="143950"/>
    <lineage>
        <taxon>Eukaryota</taxon>
        <taxon>Metazoa</taxon>
        <taxon>Ecdysozoa</taxon>
        <taxon>Arthropoda</taxon>
        <taxon>Hexapoda</taxon>
        <taxon>Insecta</taxon>
        <taxon>Pterygota</taxon>
        <taxon>Neoptera</taxon>
        <taxon>Paraneoptera</taxon>
        <taxon>Hemiptera</taxon>
        <taxon>Sternorrhyncha</taxon>
        <taxon>Aphidomorpha</taxon>
        <taxon>Aphidoidea</taxon>
        <taxon>Aphididae</taxon>
        <taxon>Sipha</taxon>
    </lineage>
</organism>
<sequence length="596" mass="69650">MKSEKFYVLYVNQFFSIENGGRSDITQHVKQKKHLLAVSSSSSNKVTNFFTNVQSTNESKRIAAEEGLFAYHTIIHNHSFRSMDCTTSIIKKIYEKKFSCARTKCESIIVNVIAPFAIQQMLDELKSVKFLTIMVDTSNHKNLKLVPILIRYFNPQEGVKIKVLEFMNLKGETSNILSDYILNVLKKYSLLNNVVAFSGDNCNTNFGGVSRKGTNNVFAILNEKLKRNISGIGCAAHILHNAMHSSADILPTDIELIINKIFQYFHIYTVRIEKLKDFCDFVSIEYKNILGSVKTRWLSLQPAVSRIIDLYPALKSYFMSQEKCPTVLRTFFNDPISMAWLYFVQSQLKVVCDTIKRIEGDHISAGEVYEEIEVLCGKIKNRKNQHFFTSELAQLISDLEKNKLYSEKKFIEITDEFYDTFLSYVEKWGYHFEPLKVFRWIHILDFPIWSDIQESFKYIIKNNPTLKFDEDELFDEFNHVINVMKVKMQNWKNGSKTKDRWCEIFKILEKNNISIKYFTVILEYSMAIPGTNASVERIFSITNVLWTDEKSRFLVDTIRSIMIVKQHFKKCFLYRISYISLRKSTIIKANYFFRKI</sequence>